<dbReference type="EMBL" id="BMYK01000004">
    <property type="protein sequence ID" value="GHC79388.1"/>
    <property type="molecule type" value="Genomic_DNA"/>
</dbReference>
<dbReference type="RefSeq" id="WP_189686836.1">
    <property type="nucleotide sequence ID" value="NZ_BMYK01000004.1"/>
</dbReference>
<evidence type="ECO:0000313" key="2">
    <source>
        <dbReference type="Proteomes" id="UP000626210"/>
    </source>
</evidence>
<keyword evidence="2" id="KW-1185">Reference proteome</keyword>
<accession>A0ABQ3G1I4</accession>
<sequence>MTDLQITLPDALAREAASAGLLAPPKLERMLREQLRKDRIEKMQAARAQLAAEPLEAMTPDEINAEIGAYRAEQRHAAGS</sequence>
<comment type="caution">
    <text evidence="1">The sequence shown here is derived from an EMBL/GenBank/DDBJ whole genome shotgun (WGS) entry which is preliminary data.</text>
</comment>
<dbReference type="Proteomes" id="UP000626210">
    <property type="component" value="Unassembled WGS sequence"/>
</dbReference>
<name>A0ABQ3G1I4_9BURK</name>
<gene>
    <name evidence="1" type="ORF">GCM10007320_20610</name>
</gene>
<reference evidence="2" key="1">
    <citation type="journal article" date="2019" name="Int. J. Syst. Evol. Microbiol.">
        <title>The Global Catalogue of Microorganisms (GCM) 10K type strain sequencing project: providing services to taxonomists for standard genome sequencing and annotation.</title>
        <authorList>
            <consortium name="The Broad Institute Genomics Platform"/>
            <consortium name="The Broad Institute Genome Sequencing Center for Infectious Disease"/>
            <person name="Wu L."/>
            <person name="Ma J."/>
        </authorList>
    </citation>
    <scope>NUCLEOTIDE SEQUENCE [LARGE SCALE GENOMIC DNA]</scope>
    <source>
        <strain evidence="2">KCTC 23314</strain>
    </source>
</reference>
<evidence type="ECO:0000313" key="1">
    <source>
        <dbReference type="EMBL" id="GHC79388.1"/>
    </source>
</evidence>
<protein>
    <submittedName>
        <fullName evidence="1">Uncharacterized protein</fullName>
    </submittedName>
</protein>
<proteinExistence type="predicted"/>
<organism evidence="1 2">
    <name type="scientific">Pseudorhodoferax aquiterrae</name>
    <dbReference type="NCBI Taxonomy" id="747304"/>
    <lineage>
        <taxon>Bacteria</taxon>
        <taxon>Pseudomonadati</taxon>
        <taxon>Pseudomonadota</taxon>
        <taxon>Betaproteobacteria</taxon>
        <taxon>Burkholderiales</taxon>
        <taxon>Comamonadaceae</taxon>
    </lineage>
</organism>